<comment type="caution">
    <text evidence="1">The sequence shown here is derived from an EMBL/GenBank/DDBJ whole genome shotgun (WGS) entry which is preliminary data.</text>
</comment>
<organism evidence="1 2">
    <name type="scientific">Popillia japonica</name>
    <name type="common">Japanese beetle</name>
    <dbReference type="NCBI Taxonomy" id="7064"/>
    <lineage>
        <taxon>Eukaryota</taxon>
        <taxon>Metazoa</taxon>
        <taxon>Ecdysozoa</taxon>
        <taxon>Arthropoda</taxon>
        <taxon>Hexapoda</taxon>
        <taxon>Insecta</taxon>
        <taxon>Pterygota</taxon>
        <taxon>Neoptera</taxon>
        <taxon>Endopterygota</taxon>
        <taxon>Coleoptera</taxon>
        <taxon>Polyphaga</taxon>
        <taxon>Scarabaeiformia</taxon>
        <taxon>Scarabaeidae</taxon>
        <taxon>Rutelinae</taxon>
        <taxon>Popillia</taxon>
    </lineage>
</organism>
<sequence length="137" mass="15625">MNLNRLNKPQNPPTPFYFGDIHIFFYELSSLPNSRRCLNKPQNPPTPFYFGDIHIFFYELSSLPNSRRCPFPSHLAESRKVLTTSEKKSSIAAAANLCINHFRDIPLHYELFTGLSSATELNCGNTADVLDERRATC</sequence>
<proteinExistence type="predicted"/>
<evidence type="ECO:0000313" key="1">
    <source>
        <dbReference type="EMBL" id="KAK9686366.1"/>
    </source>
</evidence>
<evidence type="ECO:0000313" key="2">
    <source>
        <dbReference type="Proteomes" id="UP001458880"/>
    </source>
</evidence>
<gene>
    <name evidence="1" type="ORF">QE152_g37242</name>
</gene>
<protein>
    <submittedName>
        <fullName evidence="1">Uncharacterized protein</fullName>
    </submittedName>
</protein>
<reference evidence="1 2" key="1">
    <citation type="journal article" date="2024" name="BMC Genomics">
        <title>De novo assembly and annotation of Popillia japonica's genome with initial clues to its potential as an invasive pest.</title>
        <authorList>
            <person name="Cucini C."/>
            <person name="Boschi S."/>
            <person name="Funari R."/>
            <person name="Cardaioli E."/>
            <person name="Iannotti N."/>
            <person name="Marturano G."/>
            <person name="Paoli F."/>
            <person name="Bruttini M."/>
            <person name="Carapelli A."/>
            <person name="Frati F."/>
            <person name="Nardi F."/>
        </authorList>
    </citation>
    <scope>NUCLEOTIDE SEQUENCE [LARGE SCALE GENOMIC DNA]</scope>
    <source>
        <strain evidence="1">DMR45628</strain>
    </source>
</reference>
<dbReference type="AlphaFoldDB" id="A0AAW1IB58"/>
<dbReference type="Proteomes" id="UP001458880">
    <property type="component" value="Unassembled WGS sequence"/>
</dbReference>
<accession>A0AAW1IB58</accession>
<name>A0AAW1IB58_POPJA</name>
<keyword evidence="2" id="KW-1185">Reference proteome</keyword>
<dbReference type="EMBL" id="JASPKY010000710">
    <property type="protein sequence ID" value="KAK9686366.1"/>
    <property type="molecule type" value="Genomic_DNA"/>
</dbReference>